<dbReference type="PROSITE" id="PS00061">
    <property type="entry name" value="ADH_SHORT"/>
    <property type="match status" value="1"/>
</dbReference>
<organism evidence="3">
    <name type="scientific">uncultured marine thaumarchaeote KM3_45_G08</name>
    <dbReference type="NCBI Taxonomy" id="1456157"/>
    <lineage>
        <taxon>Archaea</taxon>
        <taxon>Nitrososphaerota</taxon>
        <taxon>environmental samples</taxon>
    </lineage>
</organism>
<dbReference type="GO" id="GO:0004316">
    <property type="term" value="F:3-oxoacyl-[acyl-carrier-protein] reductase (NADPH) activity"/>
    <property type="evidence" value="ECO:0007669"/>
    <property type="project" value="UniProtKB-EC"/>
</dbReference>
<dbReference type="EMBL" id="KF900891">
    <property type="protein sequence ID" value="AIF10454.1"/>
    <property type="molecule type" value="Genomic_DNA"/>
</dbReference>
<evidence type="ECO:0000256" key="1">
    <source>
        <dbReference type="ARBA" id="ARBA00006484"/>
    </source>
</evidence>
<dbReference type="FunFam" id="3.40.50.720:FF:000084">
    <property type="entry name" value="Short-chain dehydrogenase reductase"/>
    <property type="match status" value="1"/>
</dbReference>
<dbReference type="AlphaFoldDB" id="A0A075H2X9"/>
<dbReference type="PRINTS" id="PR00081">
    <property type="entry name" value="GDHRDH"/>
</dbReference>
<gene>
    <name evidence="3" type="primary">fabG</name>
</gene>
<dbReference type="InterPro" id="IPR050259">
    <property type="entry name" value="SDR"/>
</dbReference>
<comment type="similarity">
    <text evidence="1">Belongs to the short-chain dehydrogenases/reductases (SDR) family.</text>
</comment>
<protein>
    <submittedName>
        <fullName evidence="3">Dehydrogenases with different specificities (Related to short-chain alcohol dehydrogenases) (FabG)</fullName>
        <ecNumber evidence="3">1.1.1.100</ecNumber>
    </submittedName>
</protein>
<dbReference type="Gene3D" id="3.40.50.720">
    <property type="entry name" value="NAD(P)-binding Rossmann-like Domain"/>
    <property type="match status" value="1"/>
</dbReference>
<dbReference type="InterPro" id="IPR020904">
    <property type="entry name" value="Sc_DH/Rdtase_CS"/>
</dbReference>
<dbReference type="CDD" id="cd05233">
    <property type="entry name" value="SDR_c"/>
    <property type="match status" value="1"/>
</dbReference>
<dbReference type="SMART" id="SM00822">
    <property type="entry name" value="PKS_KR"/>
    <property type="match status" value="1"/>
</dbReference>
<evidence type="ECO:0000313" key="3">
    <source>
        <dbReference type="EMBL" id="AIF10454.1"/>
    </source>
</evidence>
<dbReference type="EC" id="1.1.1.100" evidence="3"/>
<dbReference type="InterPro" id="IPR036291">
    <property type="entry name" value="NAD(P)-bd_dom_sf"/>
</dbReference>
<dbReference type="InterPro" id="IPR057326">
    <property type="entry name" value="KR_dom"/>
</dbReference>
<accession>A0A075H2X9</accession>
<dbReference type="Pfam" id="PF13561">
    <property type="entry name" value="adh_short_C2"/>
    <property type="match status" value="1"/>
</dbReference>
<proteinExistence type="inferred from homology"/>
<dbReference type="GO" id="GO:0032787">
    <property type="term" value="P:monocarboxylic acid metabolic process"/>
    <property type="evidence" value="ECO:0007669"/>
    <property type="project" value="UniProtKB-ARBA"/>
</dbReference>
<name>A0A075H2X9_9ARCH</name>
<dbReference type="PRINTS" id="PR00080">
    <property type="entry name" value="SDRFAMILY"/>
</dbReference>
<dbReference type="NCBIfam" id="NF005559">
    <property type="entry name" value="PRK07231.1"/>
    <property type="match status" value="1"/>
</dbReference>
<keyword evidence="3" id="KW-0560">Oxidoreductase</keyword>
<dbReference type="InterPro" id="IPR002347">
    <property type="entry name" value="SDR_fam"/>
</dbReference>
<dbReference type="PANTHER" id="PTHR42879">
    <property type="entry name" value="3-OXOACYL-(ACYL-CARRIER-PROTEIN) REDUCTASE"/>
    <property type="match status" value="1"/>
</dbReference>
<sequence length="261" mass="27704">MFNAKDGELGMSENELEGKVALVTGGSRGIGRAICHRLASDGAKVAVNYQNNKDAADATRSDIQALGSEGVTVQADVGKPEEVSRMVRETESSLGPIDFLVTNAGVAEIEPPSEMDFQSFKRMMEVNVDGTYLPLIEVGKGMRSRGFGRIVCIASIAGLRPRASQAAYGVSKAAVIALARNVAEGWAPAVRINSIAPGLIETDMIQVMTEEQRNAIAEATPMKRLGQPEEIAELAAFLLSERASFTTGQCYIASGGRVTLP</sequence>
<dbReference type="PANTHER" id="PTHR42879:SF2">
    <property type="entry name" value="3-OXOACYL-[ACYL-CARRIER-PROTEIN] REDUCTASE FABG"/>
    <property type="match status" value="1"/>
</dbReference>
<evidence type="ECO:0000259" key="2">
    <source>
        <dbReference type="SMART" id="SM00822"/>
    </source>
</evidence>
<dbReference type="SUPFAM" id="SSF51735">
    <property type="entry name" value="NAD(P)-binding Rossmann-fold domains"/>
    <property type="match status" value="1"/>
</dbReference>
<feature type="domain" description="Ketoreductase" evidence="2">
    <location>
        <begin position="19"/>
        <end position="198"/>
    </location>
</feature>
<reference evidence="3" key="1">
    <citation type="journal article" date="2014" name="Genome Biol. Evol.">
        <title>Pangenome evidence for extensive interdomain horizontal transfer affecting lineage core and shell genes in uncultured planktonic thaumarchaeota and euryarchaeota.</title>
        <authorList>
            <person name="Deschamps P."/>
            <person name="Zivanovic Y."/>
            <person name="Moreira D."/>
            <person name="Rodriguez-Valera F."/>
            <person name="Lopez-Garcia P."/>
        </authorList>
    </citation>
    <scope>NUCLEOTIDE SEQUENCE</scope>
</reference>